<feature type="region of interest" description="Disordered" evidence="2">
    <location>
        <begin position="1"/>
        <end position="41"/>
    </location>
</feature>
<sequence>MLPCCTTTLPKKPSALTPHGSRHSDPDTPEPTPTKPASAMDLTDAGCKRNMLSMLEERLQQARSDSEDSVKSFRTIKDKFVRRSNAQRSMRCQLFFKTLDRNLRRVNKRQERMKKKKLKMKMESIQNERNEVSCGKLKKGIETIQNENEGSCGKLKEGIETIQNENEGSSGKLKTGIETIQNENEGSSGKLKKGVETIQNENIGSSGKLKKGIETIQNENEGSSGKFKKGTKKIQNEMKKIEYIQNERNIGDSSKKRPVKPRKRKAKSSCDNTLATYGTVPENNVDMNKLGDSSVDFVCVINQRKRRTRKIKDSKENEKLNDKLTKESGKVDKDAANITSDLEKVGTDGIVTETKDKSNDLKVSPTKKPSCDDIDQFIENILASTQETSEWDETNKIPPILGKRDHKTLSSVEQKDTEVYRENKEVEKAPGQVKTDADNVKQVSDVEDSSNQVKESGNIEDTDRKVSTQDIKDTEIDKEKGDKHEKIVEENEEIIKPIQRQQEEKDQKEERVKPIQRQKHGKSATSLKLRKRLFLHQKYSSQLFELRKHSRDISVGEYLAWRNSRKTPEKKESRMPDVSKYVDVSKVKIVIPSIVLTSLSVPLIRQKKRMIKLVKNNKGASASSKLATQSSSVDSGFVPIEDTMRISTTTQSDDYNNPISDLMESSSDTIILSDLDRSDSSDFESNRRHSNDFELNRRDSSDLRSKRRDSNDLRHKRRDSNDLGIHRRSSSNLGFKRYDSNDLGHNRRNSSNLGSNRRDSNDLGPNRRGSTSSASKSSSNGIADTVDRVARGSLAANISYEELKAKIHARNNRLSCNRKSKPNKESRQPSADLMEDSLDDDDDDDDDVDILGNGSKSNKTGSTKPTEDFFGDRNVPSEFKYKYRPCRQKEDIDELVRNTGTISKDSKTMTVSVEHMKRLTQMIVGLKNRNQICVDTQFNAAVQSAELVLYSEYAATCSIRDITEEDYDEVFEDSD</sequence>
<organism evidence="3 4">
    <name type="scientific">Diaphorina citri</name>
    <name type="common">Asian citrus psyllid</name>
    <dbReference type="NCBI Taxonomy" id="121845"/>
    <lineage>
        <taxon>Eukaryota</taxon>
        <taxon>Metazoa</taxon>
        <taxon>Ecdysozoa</taxon>
        <taxon>Arthropoda</taxon>
        <taxon>Hexapoda</taxon>
        <taxon>Insecta</taxon>
        <taxon>Pterygota</taxon>
        <taxon>Neoptera</taxon>
        <taxon>Paraneoptera</taxon>
        <taxon>Hemiptera</taxon>
        <taxon>Sternorrhyncha</taxon>
        <taxon>Psylloidea</taxon>
        <taxon>Psyllidae</taxon>
        <taxon>Diaphorininae</taxon>
        <taxon>Diaphorina</taxon>
    </lineage>
</organism>
<keyword evidence="3" id="KW-1185">Reference proteome</keyword>
<proteinExistence type="predicted"/>
<feature type="compositionally biased region" description="Basic and acidic residues" evidence="2">
    <location>
        <begin position="413"/>
        <end position="428"/>
    </location>
</feature>
<dbReference type="Proteomes" id="UP000079169">
    <property type="component" value="Unplaced"/>
</dbReference>
<dbReference type="KEGG" id="dci:103511725"/>
<accession>A0A1S3D594</accession>
<evidence type="ECO:0000256" key="1">
    <source>
        <dbReference type="SAM" id="Coils"/>
    </source>
</evidence>
<feature type="region of interest" description="Disordered" evidence="2">
    <location>
        <begin position="246"/>
        <end position="270"/>
    </location>
</feature>
<feature type="compositionally biased region" description="Basic residues" evidence="2">
    <location>
        <begin position="514"/>
        <end position="523"/>
    </location>
</feature>
<dbReference type="PaxDb" id="121845-A0A1S3D594"/>
<evidence type="ECO:0000256" key="2">
    <source>
        <dbReference type="SAM" id="MobiDB-lite"/>
    </source>
</evidence>
<feature type="region of interest" description="Disordered" evidence="2">
    <location>
        <begin position="697"/>
        <end position="784"/>
    </location>
</feature>
<feature type="compositionally biased region" description="Acidic residues" evidence="2">
    <location>
        <begin position="833"/>
        <end position="849"/>
    </location>
</feature>
<protein>
    <submittedName>
        <fullName evidence="4">Pinin-like</fullName>
    </submittedName>
</protein>
<feature type="compositionally biased region" description="Basic and acidic residues" evidence="2">
    <location>
        <begin position="736"/>
        <end position="745"/>
    </location>
</feature>
<feature type="compositionally biased region" description="Basic and acidic residues" evidence="2">
    <location>
        <begin position="494"/>
        <end position="513"/>
    </location>
</feature>
<evidence type="ECO:0000313" key="3">
    <source>
        <dbReference type="Proteomes" id="UP000079169"/>
    </source>
</evidence>
<feature type="compositionally biased region" description="Polar residues" evidence="2">
    <location>
        <begin position="854"/>
        <end position="864"/>
    </location>
</feature>
<feature type="compositionally biased region" description="Basic and acidic residues" evidence="2">
    <location>
        <begin position="697"/>
        <end position="725"/>
    </location>
</feature>
<dbReference type="AlphaFoldDB" id="A0A1S3D594"/>
<name>A0A1S3D594_DIACI</name>
<reference evidence="4" key="1">
    <citation type="submission" date="2025-08" db="UniProtKB">
        <authorList>
            <consortium name="RefSeq"/>
        </authorList>
    </citation>
    <scope>IDENTIFICATION</scope>
</reference>
<feature type="region of interest" description="Disordered" evidence="2">
    <location>
        <begin position="813"/>
        <end position="870"/>
    </location>
</feature>
<feature type="coiled-coil region" evidence="1">
    <location>
        <begin position="96"/>
        <end position="128"/>
    </location>
</feature>
<feature type="region of interest" description="Disordered" evidence="2">
    <location>
        <begin position="494"/>
        <end position="523"/>
    </location>
</feature>
<gene>
    <name evidence="4" type="primary">LOC103511725</name>
</gene>
<feature type="compositionally biased region" description="Low complexity" evidence="2">
    <location>
        <begin position="770"/>
        <end position="779"/>
    </location>
</feature>
<evidence type="ECO:0000313" key="4">
    <source>
        <dbReference type="RefSeq" id="XP_008474684.2"/>
    </source>
</evidence>
<dbReference type="RefSeq" id="XP_008474684.2">
    <property type="nucleotide sequence ID" value="XM_008476462.3"/>
</dbReference>
<keyword evidence="1" id="KW-0175">Coiled coil</keyword>
<feature type="compositionally biased region" description="Basic residues" evidence="2">
    <location>
        <begin position="256"/>
        <end position="267"/>
    </location>
</feature>
<feature type="region of interest" description="Disordered" evidence="2">
    <location>
        <begin position="389"/>
        <end position="468"/>
    </location>
</feature>
<dbReference type="GeneID" id="103511725"/>